<dbReference type="RefSeq" id="WP_084391843.1">
    <property type="nucleotide sequence ID" value="NZ_BMKF01000002.1"/>
</dbReference>
<sequence length="247" mass="25893">MNMTEQISVPARFRGPPQSGNGGYTCGLMAEPLGGPVRAMLRQPPPLDTPIDIVRDGDGVKAMVGETLIGTAVPGNVTIDLPEIPDAAGLKAARDAYLDAADIHAIPGCFVCGPKRTPGDALCLFTGPVPGSRVNADVWVPDAGYAGADGLVRPEFIWAALDCPTAFALRHGDTKLCLLGSLTAEIHRRPKPGEHLIAMAWKQRVDGRKNYADGALVDEAGKVIAAANAVWIELTDPKMIAAIRSGA</sequence>
<evidence type="ECO:0008006" key="3">
    <source>
        <dbReference type="Google" id="ProtNLM"/>
    </source>
</evidence>
<evidence type="ECO:0000313" key="1">
    <source>
        <dbReference type="EMBL" id="GGB74873.1"/>
    </source>
</evidence>
<protein>
    <recommendedName>
        <fullName evidence="3">Thioesterase family protein</fullName>
    </recommendedName>
</protein>
<reference evidence="2" key="1">
    <citation type="journal article" date="2019" name="Int. J. Syst. Evol. Microbiol.">
        <title>The Global Catalogue of Microorganisms (GCM) 10K type strain sequencing project: providing services to taxonomists for standard genome sequencing and annotation.</title>
        <authorList>
            <consortium name="The Broad Institute Genomics Platform"/>
            <consortium name="The Broad Institute Genome Sequencing Center for Infectious Disease"/>
            <person name="Wu L."/>
            <person name="Ma J."/>
        </authorList>
    </citation>
    <scope>NUCLEOTIDE SEQUENCE [LARGE SCALE GENOMIC DNA]</scope>
    <source>
        <strain evidence="2">CGMCC 1.15928</strain>
    </source>
</reference>
<name>A0ABQ1JRY6_9PROT</name>
<comment type="caution">
    <text evidence="1">The sequence shown here is derived from an EMBL/GenBank/DDBJ whole genome shotgun (WGS) entry which is preliminary data.</text>
</comment>
<organism evidence="1 2">
    <name type="scientific">Henriciella pelagia</name>
    <dbReference type="NCBI Taxonomy" id="1977912"/>
    <lineage>
        <taxon>Bacteria</taxon>
        <taxon>Pseudomonadati</taxon>
        <taxon>Pseudomonadota</taxon>
        <taxon>Alphaproteobacteria</taxon>
        <taxon>Hyphomonadales</taxon>
        <taxon>Hyphomonadaceae</taxon>
        <taxon>Henriciella</taxon>
    </lineage>
</organism>
<keyword evidence="2" id="KW-1185">Reference proteome</keyword>
<dbReference type="SUPFAM" id="SSF54637">
    <property type="entry name" value="Thioesterase/thiol ester dehydrase-isomerase"/>
    <property type="match status" value="1"/>
</dbReference>
<dbReference type="Proteomes" id="UP000628854">
    <property type="component" value="Unassembled WGS sequence"/>
</dbReference>
<dbReference type="InterPro" id="IPR029069">
    <property type="entry name" value="HotDog_dom_sf"/>
</dbReference>
<dbReference type="EMBL" id="BMKF01000002">
    <property type="protein sequence ID" value="GGB74873.1"/>
    <property type="molecule type" value="Genomic_DNA"/>
</dbReference>
<proteinExistence type="predicted"/>
<accession>A0ABQ1JRY6</accession>
<gene>
    <name evidence="1" type="ORF">GCM10011503_24470</name>
</gene>
<dbReference type="CDD" id="cd03440">
    <property type="entry name" value="hot_dog"/>
    <property type="match status" value="1"/>
</dbReference>
<dbReference type="Gene3D" id="3.10.129.10">
    <property type="entry name" value="Hotdog Thioesterase"/>
    <property type="match status" value="1"/>
</dbReference>
<evidence type="ECO:0000313" key="2">
    <source>
        <dbReference type="Proteomes" id="UP000628854"/>
    </source>
</evidence>